<dbReference type="PROSITE" id="PS51257">
    <property type="entry name" value="PROKAR_LIPOPROTEIN"/>
    <property type="match status" value="1"/>
</dbReference>
<reference evidence="3 4" key="1">
    <citation type="submission" date="2018-08" db="EMBL/GenBank/DDBJ databases">
        <title>A genome reference for cultivated species of the human gut microbiota.</title>
        <authorList>
            <person name="Zou Y."/>
            <person name="Xue W."/>
            <person name="Luo G."/>
        </authorList>
    </citation>
    <scope>NUCLEOTIDE SEQUENCE [LARGE SCALE GENOMIC DNA]</scope>
    <source>
        <strain evidence="3 4">AF35-6BH</strain>
    </source>
</reference>
<gene>
    <name evidence="3" type="ORF">DWZ83_08140</name>
    <name evidence="2" type="ORF">KHZ85_02385</name>
</gene>
<dbReference type="InterPro" id="IPR039076">
    <property type="entry name" value="DivIC"/>
</dbReference>
<proteinExistence type="predicted"/>
<dbReference type="PANTHER" id="PTHR40027:SF1">
    <property type="entry name" value="CELL DIVISION PROTEIN DIVIC"/>
    <property type="match status" value="1"/>
</dbReference>
<protein>
    <submittedName>
        <fullName evidence="3">Septum formation initiator family protein</fullName>
    </submittedName>
</protein>
<dbReference type="Pfam" id="PF04977">
    <property type="entry name" value="DivIC"/>
    <property type="match status" value="1"/>
</dbReference>
<dbReference type="Proteomes" id="UP000753219">
    <property type="component" value="Unassembled WGS sequence"/>
</dbReference>
<name>A0A415P715_9FIRM</name>
<reference evidence="2" key="2">
    <citation type="submission" date="2021-02" db="EMBL/GenBank/DDBJ databases">
        <title>Infant gut strain persistence is associated with maternal origin, phylogeny, and functional potential including surface adhesion and iron acquisition.</title>
        <authorList>
            <person name="Lou Y.C."/>
        </authorList>
    </citation>
    <scope>NUCLEOTIDE SEQUENCE</scope>
    <source>
        <strain evidence="2">L3_108_103G1_dasL3_108_103G1_concoct_2</strain>
    </source>
</reference>
<dbReference type="InterPro" id="IPR007060">
    <property type="entry name" value="FtsL/DivIC"/>
</dbReference>
<evidence type="ECO:0000313" key="3">
    <source>
        <dbReference type="EMBL" id="RHM08483.1"/>
    </source>
</evidence>
<organism evidence="3 4">
    <name type="scientific">Amedibacillus dolichus</name>
    <dbReference type="NCBI Taxonomy" id="31971"/>
    <lineage>
        <taxon>Bacteria</taxon>
        <taxon>Bacillati</taxon>
        <taxon>Bacillota</taxon>
        <taxon>Erysipelotrichia</taxon>
        <taxon>Erysipelotrichales</taxon>
        <taxon>Erysipelotrichaceae</taxon>
        <taxon>Amedibacillus</taxon>
    </lineage>
</organism>
<dbReference type="OrthoDB" id="1652515at2"/>
<dbReference type="EMBL" id="QRPK01000048">
    <property type="protein sequence ID" value="RHM08483.1"/>
    <property type="molecule type" value="Genomic_DNA"/>
</dbReference>
<keyword evidence="4" id="KW-1185">Reference proteome</keyword>
<dbReference type="AlphaFoldDB" id="A0A415P715"/>
<dbReference type="PANTHER" id="PTHR40027">
    <property type="entry name" value="CELL DIVISION PROTEIN DIVIC"/>
    <property type="match status" value="1"/>
</dbReference>
<evidence type="ECO:0000313" key="2">
    <source>
        <dbReference type="EMBL" id="MBS4883593.1"/>
    </source>
</evidence>
<dbReference type="GO" id="GO:0051301">
    <property type="term" value="P:cell division"/>
    <property type="evidence" value="ECO:0007669"/>
    <property type="project" value="InterPro"/>
</dbReference>
<dbReference type="Proteomes" id="UP000284868">
    <property type="component" value="Unassembled WGS sequence"/>
</dbReference>
<keyword evidence="1" id="KW-0175">Coiled coil</keyword>
<sequence length="113" mass="12981">MTKNESAPKQNVSKKKKRPIKTFFSVLFIFIACFLIYSSAHDVLMTVKLKKEISSHQEIVDELESEKSSLTKEKKNLENPEYVKRFVRGKYLVSKPGEQVFILPSKNAAADEE</sequence>
<evidence type="ECO:0000313" key="4">
    <source>
        <dbReference type="Proteomes" id="UP000284868"/>
    </source>
</evidence>
<dbReference type="RefSeq" id="WP_022421027.1">
    <property type="nucleotide sequence ID" value="NZ_CAUFDR010000004.1"/>
</dbReference>
<dbReference type="EMBL" id="JAGZMZ010000004">
    <property type="protein sequence ID" value="MBS4883593.1"/>
    <property type="molecule type" value="Genomic_DNA"/>
</dbReference>
<feature type="coiled-coil region" evidence="1">
    <location>
        <begin position="46"/>
        <end position="80"/>
    </location>
</feature>
<accession>A0A415P715</accession>
<evidence type="ECO:0000256" key="1">
    <source>
        <dbReference type="SAM" id="Coils"/>
    </source>
</evidence>
<comment type="caution">
    <text evidence="3">The sequence shown here is derived from an EMBL/GenBank/DDBJ whole genome shotgun (WGS) entry which is preliminary data.</text>
</comment>